<sequence length="276" mass="31057">MALVDDTSNSARFQALVSIDRNHPLHIHPSDTQGSVLKITHYGAYDDSSVSPNAKSYGTSTNNSSGTLTALMSDVVHSNWIIDIGASNHKVHSLSLMKHCTNLGDKSDMKVNLPTGAQVAISHVGDSLVLKDKLVKDFFTMKYSMDFTPRKSLRSRLRRNVNNSILCSKLRFDELNTFTLFPIREYELVIHAINSEIYFSVTTNSPKKNVRRKRVFLKKEKKEIGTGEREMGRGQQATVKGDEKNSDFRERGKRGREGLTLRLLGYGFCRVVGRDF</sequence>
<protein>
    <submittedName>
        <fullName evidence="2">Uncharacterized protein</fullName>
    </submittedName>
</protein>
<feature type="compositionally biased region" description="Basic and acidic residues" evidence="1">
    <location>
        <begin position="240"/>
        <end position="251"/>
    </location>
</feature>
<gene>
    <name evidence="2" type="ORF">H5410_012005</name>
</gene>
<reference evidence="2 3" key="1">
    <citation type="submission" date="2020-09" db="EMBL/GenBank/DDBJ databases">
        <title>De no assembly of potato wild relative species, Solanum commersonii.</title>
        <authorList>
            <person name="Cho K."/>
        </authorList>
    </citation>
    <scope>NUCLEOTIDE SEQUENCE [LARGE SCALE GENOMIC DNA]</scope>
    <source>
        <strain evidence="2">LZ3.2</strain>
        <tissue evidence="2">Leaf</tissue>
    </source>
</reference>
<dbReference type="OrthoDB" id="10650557at2759"/>
<proteinExistence type="predicted"/>
<comment type="caution">
    <text evidence="2">The sequence shown here is derived from an EMBL/GenBank/DDBJ whole genome shotgun (WGS) entry which is preliminary data.</text>
</comment>
<dbReference type="EMBL" id="JACXVP010000002">
    <property type="protein sequence ID" value="KAG5626787.1"/>
    <property type="molecule type" value="Genomic_DNA"/>
</dbReference>
<evidence type="ECO:0000313" key="2">
    <source>
        <dbReference type="EMBL" id="KAG5626787.1"/>
    </source>
</evidence>
<organism evidence="2 3">
    <name type="scientific">Solanum commersonii</name>
    <name type="common">Commerson's wild potato</name>
    <name type="synonym">Commerson's nightshade</name>
    <dbReference type="NCBI Taxonomy" id="4109"/>
    <lineage>
        <taxon>Eukaryota</taxon>
        <taxon>Viridiplantae</taxon>
        <taxon>Streptophyta</taxon>
        <taxon>Embryophyta</taxon>
        <taxon>Tracheophyta</taxon>
        <taxon>Spermatophyta</taxon>
        <taxon>Magnoliopsida</taxon>
        <taxon>eudicotyledons</taxon>
        <taxon>Gunneridae</taxon>
        <taxon>Pentapetalae</taxon>
        <taxon>asterids</taxon>
        <taxon>lamiids</taxon>
        <taxon>Solanales</taxon>
        <taxon>Solanaceae</taxon>
        <taxon>Solanoideae</taxon>
        <taxon>Solaneae</taxon>
        <taxon>Solanum</taxon>
    </lineage>
</organism>
<keyword evidence="3" id="KW-1185">Reference proteome</keyword>
<dbReference type="Proteomes" id="UP000824120">
    <property type="component" value="Chromosome 2"/>
</dbReference>
<evidence type="ECO:0000256" key="1">
    <source>
        <dbReference type="SAM" id="MobiDB-lite"/>
    </source>
</evidence>
<accession>A0A9J6AR79</accession>
<evidence type="ECO:0000313" key="3">
    <source>
        <dbReference type="Proteomes" id="UP000824120"/>
    </source>
</evidence>
<dbReference type="AlphaFoldDB" id="A0A9J6AR79"/>
<feature type="region of interest" description="Disordered" evidence="1">
    <location>
        <begin position="226"/>
        <end position="251"/>
    </location>
</feature>
<name>A0A9J6AR79_SOLCO</name>